<dbReference type="EMBL" id="QQBB01000006">
    <property type="protein sequence ID" value="RDI57912.1"/>
    <property type="molecule type" value="Genomic_DNA"/>
</dbReference>
<dbReference type="InterPro" id="IPR002126">
    <property type="entry name" value="Cadherin-like_dom"/>
</dbReference>
<dbReference type="PRINTS" id="PR00205">
    <property type="entry name" value="CADHERIN"/>
</dbReference>
<comment type="caution">
    <text evidence="4">The sequence shown here is derived from an EMBL/GenBank/DDBJ whole genome shotgun (WGS) entry which is preliminary data.</text>
</comment>
<dbReference type="PANTHER" id="PTHR24026:SF126">
    <property type="entry name" value="PROTOCADHERIN FAT 4"/>
    <property type="match status" value="1"/>
</dbReference>
<dbReference type="PANTHER" id="PTHR24026">
    <property type="entry name" value="FAT ATYPICAL CADHERIN-RELATED"/>
    <property type="match status" value="1"/>
</dbReference>
<dbReference type="InterPro" id="IPR011049">
    <property type="entry name" value="Serralysin-like_metalloprot_C"/>
</dbReference>
<gene>
    <name evidence="4" type="ORF">DES45_106226</name>
</gene>
<dbReference type="SUPFAM" id="SSF51120">
    <property type="entry name" value="beta-Roll"/>
    <property type="match status" value="1"/>
</dbReference>
<dbReference type="InterPro" id="IPR001343">
    <property type="entry name" value="Hemolysn_Ca-bd"/>
</dbReference>
<dbReference type="GO" id="GO:0007156">
    <property type="term" value="P:homophilic cell adhesion via plasma membrane adhesion molecules"/>
    <property type="evidence" value="ECO:0007669"/>
    <property type="project" value="InterPro"/>
</dbReference>
<dbReference type="CDD" id="cd19608">
    <property type="entry name" value="GH113_mannanase-like"/>
    <property type="match status" value="1"/>
</dbReference>
<dbReference type="InterPro" id="IPR018511">
    <property type="entry name" value="Hemolysin-typ_Ca-bd_CS"/>
</dbReference>
<evidence type="ECO:0000313" key="4">
    <source>
        <dbReference type="EMBL" id="RDI57912.1"/>
    </source>
</evidence>
<reference evidence="4 5" key="1">
    <citation type="submission" date="2018-07" db="EMBL/GenBank/DDBJ databases">
        <title>Genomic Encyclopedia of Type Strains, Phase IV (KMG-IV): sequencing the most valuable type-strain genomes for metagenomic binning, comparative biology and taxonomic classification.</title>
        <authorList>
            <person name="Goeker M."/>
        </authorList>
    </citation>
    <scope>NUCLEOTIDE SEQUENCE [LARGE SCALE GENOMIC DNA]</scope>
    <source>
        <strain evidence="4 5">DSM 14364</strain>
    </source>
</reference>
<evidence type="ECO:0000259" key="3">
    <source>
        <dbReference type="PROSITE" id="PS50268"/>
    </source>
</evidence>
<dbReference type="Gene3D" id="2.60.40.60">
    <property type="entry name" value="Cadherins"/>
    <property type="match status" value="2"/>
</dbReference>
<dbReference type="AlphaFoldDB" id="A0A370HIR0"/>
<feature type="domain" description="Cadherin" evidence="3">
    <location>
        <begin position="583"/>
        <end position="677"/>
    </location>
</feature>
<dbReference type="SUPFAM" id="SSF49313">
    <property type="entry name" value="Cadherin-like"/>
    <property type="match status" value="2"/>
</dbReference>
<dbReference type="InterPro" id="IPR015919">
    <property type="entry name" value="Cadherin-like_sf"/>
</dbReference>
<dbReference type="GO" id="GO:0005886">
    <property type="term" value="C:plasma membrane"/>
    <property type="evidence" value="ECO:0007669"/>
    <property type="project" value="UniProtKB-SubCell"/>
</dbReference>
<dbReference type="CDD" id="cd11304">
    <property type="entry name" value="Cadherin_repeat"/>
    <property type="match status" value="2"/>
</dbReference>
<evidence type="ECO:0000256" key="2">
    <source>
        <dbReference type="ARBA" id="ARBA00022989"/>
    </source>
</evidence>
<dbReference type="Proteomes" id="UP000254925">
    <property type="component" value="Unassembled WGS sequence"/>
</dbReference>
<dbReference type="GO" id="GO:0005509">
    <property type="term" value="F:calcium ion binding"/>
    <property type="evidence" value="ECO:0007669"/>
    <property type="project" value="InterPro"/>
</dbReference>
<feature type="domain" description="Cadherin" evidence="3">
    <location>
        <begin position="473"/>
        <end position="576"/>
    </location>
</feature>
<keyword evidence="2" id="KW-0472">Membrane</keyword>
<dbReference type="Pfam" id="PF00353">
    <property type="entry name" value="HemolysinCabind"/>
    <property type="match status" value="2"/>
</dbReference>
<dbReference type="PROSITE" id="PS00330">
    <property type="entry name" value="HEMOLYSIN_CALCIUM"/>
    <property type="match status" value="4"/>
</dbReference>
<dbReference type="SMART" id="SM00112">
    <property type="entry name" value="CA"/>
    <property type="match status" value="2"/>
</dbReference>
<dbReference type="PRINTS" id="PR00313">
    <property type="entry name" value="CABNDNGRPT"/>
</dbReference>
<keyword evidence="5" id="KW-1185">Reference proteome</keyword>
<keyword evidence="1" id="KW-0812">Transmembrane</keyword>
<evidence type="ECO:0000256" key="1">
    <source>
        <dbReference type="ARBA" id="ARBA00022692"/>
    </source>
</evidence>
<proteinExistence type="predicted"/>
<sequence>MPTGEKIFTWEGISLPSYWGGNWGTGTADVAFDQIRTTGASSVAIIPSFYMDNKYSNTMELKQYRSETIAQTKAAMLDVTSRGMNVMLKPHVESLDYTWRAEIAPTNPDEWFRNYKAMMVQYAQLAQETGAPMLCIGTELKSMSGSQYRAKWIDLIAAVKSVYSGLVTYASTYDEVAQVSFWDQVDYIGVDAYIPLVVNNTNPTVDQLVNGWIQPSTNSWVNQVYGGKSAIDYYKSLSEQYGKKIIFTEVGYRSRDGNAMNPGLWADGGTVDYQEQQDAYTALFKVMTTHGGQWLDGAFLWSYHPFENPEANGVQPTDFTTQNKPANAVVAYNYSSPAHVAGLNRTGTTAADKLDGGYHNDTLNGGAGNDTLWGGAGQDSLTGGDGADLLTGGTGNDTVDGGAGDNTAAFSGSSANYAIVANSDGSFTITDAREGGDGVDVLRNVQFARFIDQTVALGATPPPPPPTNAAPTDVTLSNASINENSAGGTVIGMLGASDPNTGDSFTYAIVADQDAKFQIVNNQLQVRNGAVLDYETKTAHQVTVRVTDQGGLSYDKVFTIAVNDVSEGSTNVAPTNLSLSGTSIKENAAGGQYIGLLSATDPNAGDTLAYSIKSDPDAKFQVVGNQLQVRAGAIIDYETKTSHQVTLSVTDQGGLSYDKTFTIKVVDVKNEKGGTKTKGVVLVSSESGGTLEGGVGDDTLYTATGRDVLKGGFGADSFVFDKRPSKASVDKILDYNVRDDTLYLAKSAFTKLKKGILSKDAFWVGFKAHDANDKIIYNKATGALLYDSDGTGAAKAVQFAQLSKGLALTHFDLHVI</sequence>
<protein>
    <submittedName>
        <fullName evidence="4">Ca2+-binding RTX toxin-like protein</fullName>
    </submittedName>
</protein>
<dbReference type="Pfam" id="PF00028">
    <property type="entry name" value="Cadherin"/>
    <property type="match status" value="2"/>
</dbReference>
<evidence type="ECO:0000313" key="5">
    <source>
        <dbReference type="Proteomes" id="UP000254925"/>
    </source>
</evidence>
<dbReference type="Pfam" id="PF22612">
    <property type="entry name" value="GH113"/>
    <property type="match status" value="1"/>
</dbReference>
<dbReference type="Gene3D" id="2.150.10.10">
    <property type="entry name" value="Serralysin-like metalloprotease, C-terminal"/>
    <property type="match status" value="2"/>
</dbReference>
<dbReference type="PROSITE" id="PS50268">
    <property type="entry name" value="CADHERIN_2"/>
    <property type="match status" value="2"/>
</dbReference>
<keyword evidence="2" id="KW-1133">Transmembrane helix</keyword>
<accession>A0A370HIR0</accession>
<dbReference type="SUPFAM" id="SSF51445">
    <property type="entry name" value="(Trans)glycosidases"/>
    <property type="match status" value="1"/>
</dbReference>
<dbReference type="InterPro" id="IPR017853">
    <property type="entry name" value="GH"/>
</dbReference>
<name>A0A370HIR0_9HYPH</name>
<dbReference type="RefSeq" id="WP_114771139.1">
    <property type="nucleotide sequence ID" value="NZ_QQBB01000006.1"/>
</dbReference>
<organism evidence="4 5">
    <name type="scientific">Microvirga subterranea</name>
    <dbReference type="NCBI Taxonomy" id="186651"/>
    <lineage>
        <taxon>Bacteria</taxon>
        <taxon>Pseudomonadati</taxon>
        <taxon>Pseudomonadota</taxon>
        <taxon>Alphaproteobacteria</taxon>
        <taxon>Hyphomicrobiales</taxon>
        <taxon>Methylobacteriaceae</taxon>
        <taxon>Microvirga</taxon>
    </lineage>
</organism>
<dbReference type="InterPro" id="IPR055151">
    <property type="entry name" value="GH113"/>
</dbReference>
<dbReference type="OrthoDB" id="9803927at2"/>
<dbReference type="Gene3D" id="3.20.20.80">
    <property type="entry name" value="Glycosidases"/>
    <property type="match status" value="1"/>
</dbReference>